<dbReference type="Pfam" id="PF13812">
    <property type="entry name" value="PPR_3"/>
    <property type="match status" value="1"/>
</dbReference>
<dbReference type="RefSeq" id="XP_033521903.1">
    <property type="nucleotide sequence ID" value="XM_033672981.1"/>
</dbReference>
<feature type="region of interest" description="Disordered" evidence="6">
    <location>
        <begin position="536"/>
        <end position="570"/>
    </location>
</feature>
<evidence type="ECO:0000313" key="8">
    <source>
        <dbReference type="EMBL" id="KAF2127514.1"/>
    </source>
</evidence>
<feature type="repeat" description="PPR" evidence="5">
    <location>
        <begin position="468"/>
        <end position="502"/>
    </location>
</feature>
<dbReference type="InterPro" id="IPR011990">
    <property type="entry name" value="TPR-like_helical_dom_sf"/>
</dbReference>
<comment type="similarity">
    <text evidence="1">Belongs to the CCM1 family.</text>
</comment>
<comment type="function">
    <text evidence="3">Regulates mitochondrial small subunit maturation by controlling 15S rRNA 5'-end processing. Localizes to the 5' precursor of the 15S rRNA in a position that is subsequently occupied by mS47 in the mature yeast mtSSU. Uses structure and sequence-specific RNA recognition, binding to a single-stranded region of the precursor and specifically recognizing bases -6 to -1. The exchange of Ccm1 for mS47 is coupled to the irreversible removal of precursor rRNA that is accompanied by conformational changes of the mitoribosomal proteins uS5m and mS26. These conformational changes signal completion of 5'-end rRNA processing through protection of the mature 5'-end of the 15S rRNA and stabilization of mS47. The removal of the 5' precursor together with the dissociation of Ccm1 may be catalyzed by the 5'-3' exoribonuclease Pet127. Involved in the specific removal of group I introns in mitochondrial encoded transcripts.</text>
</comment>
<organism evidence="8 9">
    <name type="scientific">Dothidotthia symphoricarpi CBS 119687</name>
    <dbReference type="NCBI Taxonomy" id="1392245"/>
    <lineage>
        <taxon>Eukaryota</taxon>
        <taxon>Fungi</taxon>
        <taxon>Dikarya</taxon>
        <taxon>Ascomycota</taxon>
        <taxon>Pezizomycotina</taxon>
        <taxon>Dothideomycetes</taxon>
        <taxon>Pleosporomycetidae</taxon>
        <taxon>Pleosporales</taxon>
        <taxon>Dothidotthiaceae</taxon>
        <taxon>Dothidotthia</taxon>
    </lineage>
</organism>
<dbReference type="Pfam" id="PF23276">
    <property type="entry name" value="TPR_24"/>
    <property type="match status" value="1"/>
</dbReference>
<dbReference type="EMBL" id="ML977510">
    <property type="protein sequence ID" value="KAF2127514.1"/>
    <property type="molecule type" value="Genomic_DNA"/>
</dbReference>
<dbReference type="GeneID" id="54413413"/>
<evidence type="ECO:0000256" key="3">
    <source>
        <dbReference type="ARBA" id="ARBA00044493"/>
    </source>
</evidence>
<dbReference type="AlphaFoldDB" id="A0A6A6A8V6"/>
<name>A0A6A6A8V6_9PLEO</name>
<keyword evidence="2" id="KW-0677">Repeat</keyword>
<dbReference type="PANTHER" id="PTHR47447:SF17">
    <property type="entry name" value="OS12G0638900 PROTEIN"/>
    <property type="match status" value="1"/>
</dbReference>
<keyword evidence="9" id="KW-1185">Reference proteome</keyword>
<evidence type="ECO:0000313" key="9">
    <source>
        <dbReference type="Proteomes" id="UP000799771"/>
    </source>
</evidence>
<evidence type="ECO:0000256" key="1">
    <source>
        <dbReference type="ARBA" id="ARBA00006192"/>
    </source>
</evidence>
<dbReference type="InterPro" id="IPR057027">
    <property type="entry name" value="TPR_mt"/>
</dbReference>
<feature type="region of interest" description="Disordered" evidence="6">
    <location>
        <begin position="621"/>
        <end position="643"/>
    </location>
</feature>
<feature type="domain" description="Pentatricopeptide repeat-containing protein-mitochondrial" evidence="7">
    <location>
        <begin position="329"/>
        <end position="458"/>
    </location>
</feature>
<evidence type="ECO:0000256" key="6">
    <source>
        <dbReference type="SAM" id="MobiDB-lite"/>
    </source>
</evidence>
<evidence type="ECO:0000256" key="5">
    <source>
        <dbReference type="PROSITE-ProRule" id="PRU00708"/>
    </source>
</evidence>
<evidence type="ECO:0000256" key="4">
    <source>
        <dbReference type="ARBA" id="ARBA00044511"/>
    </source>
</evidence>
<evidence type="ECO:0000259" key="7">
    <source>
        <dbReference type="Pfam" id="PF23276"/>
    </source>
</evidence>
<feature type="non-terminal residue" evidence="8">
    <location>
        <position position="1"/>
    </location>
</feature>
<feature type="compositionally biased region" description="Polar residues" evidence="6">
    <location>
        <begin position="541"/>
        <end position="565"/>
    </location>
</feature>
<proteinExistence type="inferred from homology"/>
<accession>A0A6A6A8V6</accession>
<dbReference type="InterPro" id="IPR002885">
    <property type="entry name" value="PPR_rpt"/>
</dbReference>
<dbReference type="PANTHER" id="PTHR47447">
    <property type="entry name" value="OS03G0856100 PROTEIN"/>
    <property type="match status" value="1"/>
</dbReference>
<reference evidence="8" key="1">
    <citation type="journal article" date="2020" name="Stud. Mycol.">
        <title>101 Dothideomycetes genomes: a test case for predicting lifestyles and emergence of pathogens.</title>
        <authorList>
            <person name="Haridas S."/>
            <person name="Albert R."/>
            <person name="Binder M."/>
            <person name="Bloem J."/>
            <person name="Labutti K."/>
            <person name="Salamov A."/>
            <person name="Andreopoulos B."/>
            <person name="Baker S."/>
            <person name="Barry K."/>
            <person name="Bills G."/>
            <person name="Bluhm B."/>
            <person name="Cannon C."/>
            <person name="Castanera R."/>
            <person name="Culley D."/>
            <person name="Daum C."/>
            <person name="Ezra D."/>
            <person name="Gonzalez J."/>
            <person name="Henrissat B."/>
            <person name="Kuo A."/>
            <person name="Liang C."/>
            <person name="Lipzen A."/>
            <person name="Lutzoni F."/>
            <person name="Magnuson J."/>
            <person name="Mondo S."/>
            <person name="Nolan M."/>
            <person name="Ohm R."/>
            <person name="Pangilinan J."/>
            <person name="Park H.-J."/>
            <person name="Ramirez L."/>
            <person name="Alfaro M."/>
            <person name="Sun H."/>
            <person name="Tritt A."/>
            <person name="Yoshinaga Y."/>
            <person name="Zwiers L.-H."/>
            <person name="Turgeon B."/>
            <person name="Goodwin S."/>
            <person name="Spatafora J."/>
            <person name="Crous P."/>
            <person name="Grigoriev I."/>
        </authorList>
    </citation>
    <scope>NUCLEOTIDE SEQUENCE</scope>
    <source>
        <strain evidence="8">CBS 119687</strain>
    </source>
</reference>
<gene>
    <name evidence="8" type="ORF">P153DRAFT_432642</name>
</gene>
<dbReference type="PROSITE" id="PS51375">
    <property type="entry name" value="PPR"/>
    <property type="match status" value="1"/>
</dbReference>
<dbReference type="Proteomes" id="UP000799771">
    <property type="component" value="Unassembled WGS sequence"/>
</dbReference>
<sequence length="643" mass="71108">MPPRPFVNDALWRCLCPGFPSNASTLTPARAGADAILRNAPRRRDTPRRSKHQLRTYNTTPLSKESFFSQKGVQPFSFDPSTTASPKGKPSLVHLPTPHLYEHLRAEGAKGHYEEVMKINSILVKDRREKPNKEMYTAILHSFVSSDNGTAGKVRKVLEEMGFWSETSDALGGMGKVELDARGCECVLEALAVHPDYLLRTEILEYMKARWFTLSDRGHGFVVAGLLRERNFEQALETLEDMIKKKTRIEDWLFDKAIWMLLEFGEVEEAFYVLSLRADMVGGINVVKMDNALWGALLDAAGQKQLHDAANLIWTTRVQPNHLAPPTNTCMHVLTLASRAGNVPLATDVFRLLTARNTTFTTHHYEPLIATYLAADDLPAALSVILIMLSAGVKVESATCHALYWYLHAVPTRPILAFTQLMDLEAQGRRVPTSAVNACIQASIAHKNFPEALQIYKSLHGVAHAGPDTATFNILFHGCRVAARKEVAMFLVEEMMQIGVKPDRLTYDRLILVCLQADDLEDALLYYEEMRSCGRGGGTGANKSEPTVAAQQQDGPASLQDSTWTPAMRPRRGTWSDLIAKCIQKGDVRGVAVFRDLTRAGETLPKSVERRLAERFDEGGLAGEWGGEGEGEGELGGVVGGRA</sequence>
<evidence type="ECO:0000256" key="2">
    <source>
        <dbReference type="ARBA" id="ARBA00022737"/>
    </source>
</evidence>
<dbReference type="Gene3D" id="1.25.40.10">
    <property type="entry name" value="Tetratricopeptide repeat domain"/>
    <property type="match status" value="3"/>
</dbReference>
<feature type="compositionally biased region" description="Gly residues" evidence="6">
    <location>
        <begin position="634"/>
        <end position="643"/>
    </location>
</feature>
<protein>
    <recommendedName>
        <fullName evidence="7">Pentatricopeptide repeat-containing protein-mitochondrial domain-containing protein</fullName>
    </recommendedName>
</protein>
<comment type="subunit">
    <text evidence="4">Binds to mitochondrial small subunit 15S rRNA.</text>
</comment>
<dbReference type="OrthoDB" id="747253at2759"/>